<organism evidence="9 10">
    <name type="scientific">Cellulosimicrobium cellulans F16</name>
    <dbReference type="NCBI Taxonomy" id="1350482"/>
    <lineage>
        <taxon>Bacteria</taxon>
        <taxon>Bacillati</taxon>
        <taxon>Actinomycetota</taxon>
        <taxon>Actinomycetes</taxon>
        <taxon>Micrococcales</taxon>
        <taxon>Promicromonosporaceae</taxon>
        <taxon>Cellulosimicrobium</taxon>
    </lineage>
</organism>
<dbReference type="EMBL" id="ATNL01000006">
    <property type="protein sequence ID" value="KON75034.1"/>
    <property type="molecule type" value="Genomic_DNA"/>
</dbReference>
<evidence type="ECO:0000256" key="7">
    <source>
        <dbReference type="SAM" id="Phobius"/>
    </source>
</evidence>
<evidence type="ECO:0000256" key="6">
    <source>
        <dbReference type="ARBA" id="ARBA00038076"/>
    </source>
</evidence>
<dbReference type="InterPro" id="IPR050250">
    <property type="entry name" value="Macrolide_Exporter_MacB"/>
</dbReference>
<evidence type="ECO:0000313" key="9">
    <source>
        <dbReference type="EMBL" id="KON75034.1"/>
    </source>
</evidence>
<feature type="domain" description="ABC3 transporter permease C-terminal" evidence="8">
    <location>
        <begin position="279"/>
        <end position="399"/>
    </location>
</feature>
<dbReference type="RefSeq" id="WP_053369463.1">
    <property type="nucleotide sequence ID" value="NZ_KQ435288.1"/>
</dbReference>
<dbReference type="Proteomes" id="UP000037387">
    <property type="component" value="Unassembled WGS sequence"/>
</dbReference>
<feature type="transmembrane region" description="Helical" evidence="7">
    <location>
        <begin position="276"/>
        <end position="300"/>
    </location>
</feature>
<keyword evidence="5 7" id="KW-0472">Membrane</keyword>
<name>A0A0M0FBR7_CELCE</name>
<feature type="transmembrane region" description="Helical" evidence="7">
    <location>
        <begin position="417"/>
        <end position="438"/>
    </location>
</feature>
<feature type="transmembrane region" description="Helical" evidence="7">
    <location>
        <begin position="855"/>
        <end position="875"/>
    </location>
</feature>
<keyword evidence="2" id="KW-1003">Cell membrane</keyword>
<dbReference type="AlphaFoldDB" id="A0A0M0FBR7"/>
<protein>
    <recommendedName>
        <fullName evidence="8">ABC3 transporter permease C-terminal domain-containing protein</fullName>
    </recommendedName>
</protein>
<comment type="caution">
    <text evidence="9">The sequence shown here is derived from an EMBL/GenBank/DDBJ whole genome shotgun (WGS) entry which is preliminary data.</text>
</comment>
<evidence type="ECO:0000256" key="5">
    <source>
        <dbReference type="ARBA" id="ARBA00023136"/>
    </source>
</evidence>
<dbReference type="PANTHER" id="PTHR30572">
    <property type="entry name" value="MEMBRANE COMPONENT OF TRANSPORTER-RELATED"/>
    <property type="match status" value="1"/>
</dbReference>
<dbReference type="Pfam" id="PF02687">
    <property type="entry name" value="FtsX"/>
    <property type="match status" value="2"/>
</dbReference>
<keyword evidence="4 7" id="KW-1133">Transmembrane helix</keyword>
<dbReference type="GO" id="GO:0005886">
    <property type="term" value="C:plasma membrane"/>
    <property type="evidence" value="ECO:0007669"/>
    <property type="project" value="UniProtKB-SubCell"/>
</dbReference>
<keyword evidence="10" id="KW-1185">Reference proteome</keyword>
<feature type="transmembrane region" description="Helical" evidence="7">
    <location>
        <begin position="512"/>
        <end position="534"/>
    </location>
</feature>
<feature type="transmembrane region" description="Helical" evidence="7">
    <location>
        <begin position="458"/>
        <end position="491"/>
    </location>
</feature>
<evidence type="ECO:0000256" key="2">
    <source>
        <dbReference type="ARBA" id="ARBA00022475"/>
    </source>
</evidence>
<evidence type="ECO:0000256" key="1">
    <source>
        <dbReference type="ARBA" id="ARBA00004651"/>
    </source>
</evidence>
<evidence type="ECO:0000256" key="3">
    <source>
        <dbReference type="ARBA" id="ARBA00022692"/>
    </source>
</evidence>
<accession>A0A0M0FBR7</accession>
<comment type="subcellular location">
    <subcellularLocation>
        <location evidence="1">Cell membrane</location>
        <topology evidence="1">Multi-pass membrane protein</topology>
    </subcellularLocation>
</comment>
<feature type="transmembrane region" description="Helical" evidence="7">
    <location>
        <begin position="761"/>
        <end position="787"/>
    </location>
</feature>
<evidence type="ECO:0000259" key="8">
    <source>
        <dbReference type="Pfam" id="PF02687"/>
    </source>
</evidence>
<feature type="transmembrane region" description="Helical" evidence="7">
    <location>
        <begin position="320"/>
        <end position="347"/>
    </location>
</feature>
<feature type="transmembrane region" description="Helical" evidence="7">
    <location>
        <begin position="808"/>
        <end position="835"/>
    </location>
</feature>
<feature type="transmembrane region" description="Helical" evidence="7">
    <location>
        <begin position="12"/>
        <end position="36"/>
    </location>
</feature>
<gene>
    <name evidence="9" type="ORF">M768_03585</name>
</gene>
<dbReference type="GO" id="GO:0022857">
    <property type="term" value="F:transmembrane transporter activity"/>
    <property type="evidence" value="ECO:0007669"/>
    <property type="project" value="TreeGrafter"/>
</dbReference>
<feature type="transmembrane region" description="Helical" evidence="7">
    <location>
        <begin position="367"/>
        <end position="389"/>
    </location>
</feature>
<keyword evidence="3 7" id="KW-0812">Transmembrane</keyword>
<comment type="similarity">
    <text evidence="6">Belongs to the ABC-4 integral membrane protein family.</text>
</comment>
<proteinExistence type="inferred from homology"/>
<dbReference type="PANTHER" id="PTHR30572:SF4">
    <property type="entry name" value="ABC TRANSPORTER PERMEASE YTRF"/>
    <property type="match status" value="1"/>
</dbReference>
<evidence type="ECO:0000313" key="10">
    <source>
        <dbReference type="Proteomes" id="UP000037387"/>
    </source>
</evidence>
<evidence type="ECO:0000256" key="4">
    <source>
        <dbReference type="ARBA" id="ARBA00022989"/>
    </source>
</evidence>
<dbReference type="InterPro" id="IPR003838">
    <property type="entry name" value="ABC3_permease_C"/>
</dbReference>
<dbReference type="PATRIC" id="fig|1350482.3.peg.702"/>
<sequence length="889" mass="88929">MIRVALRGVRAHVVRFVLSVLAVTLGVAFVVGTFAFRGMLSSTFDDIIATTLTADVYVRGSQEVTGDAAGPGGGGGGGNGFAGDRTLVPADLAADVEAVDGVARAVPDVSGPVVLVAADGTAVVTTGPPSTAFSVDPEDPSLTLLDGAWPAAGEIVLEQSAAETARLTTGDETTVVLGGEPTPVTVSGVFGIEAAAAGAVLVGIDGETARAVYAPDRMVPQLSVWSSQTSGEVDEDALAERVGDVLPDGAEAVTGEQARAEASEAVEEVLGFVETFLLVFAAIALFVGAFIIANTFAMSVRERLRELALLRALGASPGQVFSSVLVQALVVGLVGGGIGVLAGAGLVRVIRWGLALAGMEFSGRVPLGAPQVVAAVVLGAVVSVLAAVLPARRAAAIPPVQAMRDDVAPDRGTGVRAVGGIVLVAAGAGVLWLASFLGSSVADAPTGRAWVDDLSPRVLLGVGAGLVLVGVLVGSPAVARGVLTVLAWPLVVALRPLGRLARGNVTRNPRRTASTAGALLIGMALVSVTGVIAASTQASVRSIVENEVRADLVVDSATLVVPEGAVEAVAATPGAAVVDTVRLGLASVATVGGGTGAEGSGGDAADDGEPRGTDVAGVPAGFFDTALDPVALAGDPTATLEAGDVVVHRRTARERGWEVGDTLRLGEGAAAVEARVGAVIDSQLVGTGILVRDDVFDAVVPAAQASVRIVYVSAAEGASAAEVEDLRAALTTAVEPFLVVTVLDREETASAFADQVNQVLVILYALLALSIVIALLGIVNTLALSIIERTREIGLLRAVGLGRLQLAGVIAIESVLTAVYGTVLGVATGIGIGAALPGVLADEGLSTLAVPWGQVLAILGVAVVIGLVASVWPAIRAARLPVLDAVTVD</sequence>
<feature type="domain" description="ABC3 transporter permease C-terminal" evidence="8">
    <location>
        <begin position="765"/>
        <end position="881"/>
    </location>
</feature>
<reference evidence="9 10" key="1">
    <citation type="journal article" date="2015" name="Sci. Rep.">
        <title>Functional and structural properties of a novel cellulosome-like multienzyme complex: efficient glycoside hydrolysis of water-insoluble 7-xylosyl-10-deacetylpaclitaxel.</title>
        <authorList>
            <person name="Dou T.Y."/>
            <person name="Luan H.W."/>
            <person name="Ge G.B."/>
            <person name="Dong M.M."/>
            <person name="Zou H.F."/>
            <person name="He Y.Q."/>
            <person name="Cui P."/>
            <person name="Wang J.Y."/>
            <person name="Hao D.C."/>
            <person name="Yang S.L."/>
            <person name="Yang L."/>
        </authorList>
    </citation>
    <scope>NUCLEOTIDE SEQUENCE [LARGE SCALE GENOMIC DNA]</scope>
    <source>
        <strain evidence="9 10">F16</strain>
    </source>
</reference>